<dbReference type="InterPro" id="IPR003594">
    <property type="entry name" value="HATPase_dom"/>
</dbReference>
<keyword evidence="5" id="KW-0808">Transferase</keyword>
<evidence type="ECO:0000256" key="14">
    <source>
        <dbReference type="SAM" id="Phobius"/>
    </source>
</evidence>
<evidence type="ECO:0000259" key="16">
    <source>
        <dbReference type="PROSITE" id="PS50110"/>
    </source>
</evidence>
<dbReference type="SUPFAM" id="SSF47384">
    <property type="entry name" value="Homodimeric domain of signal transducing histidine kinase"/>
    <property type="match status" value="1"/>
</dbReference>
<evidence type="ECO:0000256" key="2">
    <source>
        <dbReference type="ARBA" id="ARBA00004370"/>
    </source>
</evidence>
<dbReference type="KEGG" id="buz:AYM40_07160"/>
<dbReference type="Gene3D" id="6.10.340.10">
    <property type="match status" value="1"/>
</dbReference>
<dbReference type="PANTHER" id="PTHR43047:SF64">
    <property type="entry name" value="HISTIDINE KINASE CONTAINING CHEY-HOMOLOGOUS RECEIVER DOMAIN AND PAS DOMAIN-RELATED"/>
    <property type="match status" value="1"/>
</dbReference>
<dbReference type="Proteomes" id="UP000076852">
    <property type="component" value="Chromosome 1"/>
</dbReference>
<evidence type="ECO:0000256" key="9">
    <source>
        <dbReference type="ARBA" id="ARBA00022840"/>
    </source>
</evidence>
<protein>
    <recommendedName>
        <fullName evidence="3">histidine kinase</fullName>
        <ecNumber evidence="3">2.7.13.3</ecNumber>
    </recommendedName>
</protein>
<dbReference type="SMART" id="SM00448">
    <property type="entry name" value="REC"/>
    <property type="match status" value="1"/>
</dbReference>
<dbReference type="CDD" id="cd16922">
    <property type="entry name" value="HATPase_EvgS-ArcB-TorS-like"/>
    <property type="match status" value="1"/>
</dbReference>
<dbReference type="Pfam" id="PF02518">
    <property type="entry name" value="HATPase_c"/>
    <property type="match status" value="1"/>
</dbReference>
<dbReference type="EMBL" id="CP014578">
    <property type="protein sequence ID" value="ANB72169.1"/>
    <property type="molecule type" value="Genomic_DNA"/>
</dbReference>
<dbReference type="EC" id="2.7.13.3" evidence="3"/>
<evidence type="ECO:0000256" key="5">
    <source>
        <dbReference type="ARBA" id="ARBA00022679"/>
    </source>
</evidence>
<evidence type="ECO:0000313" key="19">
    <source>
        <dbReference type="Proteomes" id="UP000076852"/>
    </source>
</evidence>
<dbReference type="InterPro" id="IPR036890">
    <property type="entry name" value="HATPase_C_sf"/>
</dbReference>
<proteinExistence type="predicted"/>
<dbReference type="InterPro" id="IPR004358">
    <property type="entry name" value="Sig_transdc_His_kin-like_C"/>
</dbReference>
<keyword evidence="11 14" id="KW-0472">Membrane</keyword>
<dbReference type="InterPro" id="IPR003660">
    <property type="entry name" value="HAMP_dom"/>
</dbReference>
<dbReference type="InterPro" id="IPR036097">
    <property type="entry name" value="HisK_dim/P_sf"/>
</dbReference>
<dbReference type="InterPro" id="IPR005467">
    <property type="entry name" value="His_kinase_dom"/>
</dbReference>
<dbReference type="InterPro" id="IPR001789">
    <property type="entry name" value="Sig_transdc_resp-reg_receiver"/>
</dbReference>
<comment type="subcellular location">
    <subcellularLocation>
        <location evidence="2">Membrane</location>
    </subcellularLocation>
</comment>
<dbReference type="Gene3D" id="1.10.287.130">
    <property type="match status" value="1"/>
</dbReference>
<evidence type="ECO:0000256" key="12">
    <source>
        <dbReference type="PROSITE-ProRule" id="PRU00169"/>
    </source>
</evidence>
<dbReference type="CDD" id="cd17546">
    <property type="entry name" value="REC_hyHK_CKI1_RcsC-like"/>
    <property type="match status" value="1"/>
</dbReference>
<feature type="transmembrane region" description="Helical" evidence="14">
    <location>
        <begin position="70"/>
        <end position="93"/>
    </location>
</feature>
<evidence type="ECO:0000256" key="8">
    <source>
        <dbReference type="ARBA" id="ARBA00022777"/>
    </source>
</evidence>
<reference evidence="18 19" key="1">
    <citation type="journal article" date="2016" name="Gene">
        <title>PacBio SMRT assembly of a complex multi-replicon genome reveals chlorocatechol degradative operon in a region of genome plasticity.</title>
        <authorList>
            <person name="Ricker N."/>
            <person name="Shen S.Y."/>
            <person name="Goordial J."/>
            <person name="Jin S."/>
            <person name="Fulthorpe R.R."/>
        </authorList>
    </citation>
    <scope>NUCLEOTIDE SEQUENCE [LARGE SCALE GENOMIC DNA]</scope>
    <source>
        <strain evidence="18 19">OLGA172</strain>
    </source>
</reference>
<dbReference type="PROSITE" id="PS50885">
    <property type="entry name" value="HAMP"/>
    <property type="match status" value="1"/>
</dbReference>
<dbReference type="Pfam" id="PF00512">
    <property type="entry name" value="HisKA"/>
    <property type="match status" value="1"/>
</dbReference>
<dbReference type="Pfam" id="PF00072">
    <property type="entry name" value="Response_reg"/>
    <property type="match status" value="1"/>
</dbReference>
<feature type="domain" description="HAMP" evidence="17">
    <location>
        <begin position="116"/>
        <end position="170"/>
    </location>
</feature>
<keyword evidence="6 14" id="KW-0812">Transmembrane</keyword>
<evidence type="ECO:0000256" key="7">
    <source>
        <dbReference type="ARBA" id="ARBA00022741"/>
    </source>
</evidence>
<dbReference type="Gene3D" id="3.30.565.10">
    <property type="entry name" value="Histidine kinase-like ATPase, C-terminal domain"/>
    <property type="match status" value="1"/>
</dbReference>
<evidence type="ECO:0000256" key="6">
    <source>
        <dbReference type="ARBA" id="ARBA00022692"/>
    </source>
</evidence>
<keyword evidence="13" id="KW-0175">Coiled coil</keyword>
<dbReference type="PROSITE" id="PS50110">
    <property type="entry name" value="RESPONSE_REGULATORY"/>
    <property type="match status" value="1"/>
</dbReference>
<evidence type="ECO:0000256" key="1">
    <source>
        <dbReference type="ARBA" id="ARBA00000085"/>
    </source>
</evidence>
<dbReference type="GO" id="GO:0005524">
    <property type="term" value="F:ATP binding"/>
    <property type="evidence" value="ECO:0007669"/>
    <property type="project" value="UniProtKB-KW"/>
</dbReference>
<keyword evidence="9" id="KW-0067">ATP-binding</keyword>
<keyword evidence="7" id="KW-0547">Nucleotide-binding</keyword>
<dbReference type="FunFam" id="1.10.287.130:FF:000004">
    <property type="entry name" value="Ethylene receptor 1"/>
    <property type="match status" value="1"/>
</dbReference>
<comment type="catalytic activity">
    <reaction evidence="1">
        <text>ATP + protein L-histidine = ADP + protein N-phospho-L-histidine.</text>
        <dbReference type="EC" id="2.7.13.3"/>
    </reaction>
</comment>
<dbReference type="AlphaFoldDB" id="A0A160FIQ6"/>
<dbReference type="PANTHER" id="PTHR43047">
    <property type="entry name" value="TWO-COMPONENT HISTIDINE PROTEIN KINASE"/>
    <property type="match status" value="1"/>
</dbReference>
<evidence type="ECO:0000256" key="10">
    <source>
        <dbReference type="ARBA" id="ARBA00022989"/>
    </source>
</evidence>
<dbReference type="STRING" id="1804984.AYM40_07160"/>
<organism evidence="18 19">
    <name type="scientific">Paraburkholderia phytofirmans OLGA172</name>
    <dbReference type="NCBI Taxonomy" id="1417228"/>
    <lineage>
        <taxon>Bacteria</taxon>
        <taxon>Pseudomonadati</taxon>
        <taxon>Pseudomonadota</taxon>
        <taxon>Betaproteobacteria</taxon>
        <taxon>Burkholderiales</taxon>
        <taxon>Burkholderiaceae</taxon>
        <taxon>Paraburkholderia</taxon>
    </lineage>
</organism>
<dbReference type="PRINTS" id="PR00344">
    <property type="entry name" value="BCTRLSENSOR"/>
</dbReference>
<dbReference type="SMART" id="SM00387">
    <property type="entry name" value="HATPase_c"/>
    <property type="match status" value="1"/>
</dbReference>
<name>A0A160FIQ6_9BURK</name>
<keyword evidence="10 14" id="KW-1133">Transmembrane helix</keyword>
<keyword evidence="19" id="KW-1185">Reference proteome</keyword>
<dbReference type="CDD" id="cd06225">
    <property type="entry name" value="HAMP"/>
    <property type="match status" value="1"/>
</dbReference>
<dbReference type="OrthoDB" id="9796305at2"/>
<evidence type="ECO:0000256" key="4">
    <source>
        <dbReference type="ARBA" id="ARBA00022553"/>
    </source>
</evidence>
<keyword evidence="4 12" id="KW-0597">Phosphoprotein</keyword>
<evidence type="ECO:0000256" key="11">
    <source>
        <dbReference type="ARBA" id="ARBA00023136"/>
    </source>
</evidence>
<gene>
    <name evidence="18" type="ORF">AYM40_07160</name>
</gene>
<dbReference type="GO" id="GO:0000155">
    <property type="term" value="F:phosphorelay sensor kinase activity"/>
    <property type="evidence" value="ECO:0007669"/>
    <property type="project" value="InterPro"/>
</dbReference>
<dbReference type="RefSeq" id="WP_063495607.1">
    <property type="nucleotide sequence ID" value="NZ_CP014578.1"/>
</dbReference>
<dbReference type="SUPFAM" id="SSF52172">
    <property type="entry name" value="CheY-like"/>
    <property type="match status" value="1"/>
</dbReference>
<evidence type="ECO:0000256" key="13">
    <source>
        <dbReference type="SAM" id="Coils"/>
    </source>
</evidence>
<keyword evidence="8" id="KW-0418">Kinase</keyword>
<sequence length="566" mass="61427">MTAYPENPTGSYLGAVFYLWRKITDRRKRGLRAISWTLHLKLASAMLLVLALDAVGYLNAVYHVSANDKALLAILAIIFTVVALLTIAVGLILPGVISYAAIEVSEAADHLAGGTLADFSRAMLALAASDLEEARVKLDFTPVVVRSRDEVGDMASSFNRLQQEIARAARGLDGAREGLREARHSLEQRVEERTQAEREARQAADAANRSKDQFLANISHDLRTPLNAILGYTQILLHDDKLTERQVSGLKVISRSGEHLLSLINDLLDFAKIEARKLDLDPRDVAVAAFLSSIAEIVSVRAAEKNLDFEFVCAPNLPSAIRADEKRLRQVLLNLLDNAIKFTKTGYVRFSVTFTPPGTLCFEVEDTGIGVESLELDTIFAAFARGQNGRVPAAGTGLGLAICRDIVRLMGAEIHVHSQVGQGSCFWFKLETTVSAAPLATVNPSWIITGYKDERKKVMVVDDVLDNRAVLVDMLTPLGFVVTEAKDGADALEKASAQVPDLVLVDLVMPDMDGLETIRRLRCMRTLEGTPVIVVSASASRDDSIVSLAGGGECVPRKADRSGLAS</sequence>
<dbReference type="InterPro" id="IPR003661">
    <property type="entry name" value="HisK_dim/P_dom"/>
</dbReference>
<feature type="domain" description="Histidine kinase" evidence="15">
    <location>
        <begin position="217"/>
        <end position="434"/>
    </location>
</feature>
<dbReference type="PROSITE" id="PS50109">
    <property type="entry name" value="HIS_KIN"/>
    <property type="match status" value="1"/>
</dbReference>
<evidence type="ECO:0000259" key="17">
    <source>
        <dbReference type="PROSITE" id="PS50885"/>
    </source>
</evidence>
<evidence type="ECO:0000313" key="18">
    <source>
        <dbReference type="EMBL" id="ANB72169.1"/>
    </source>
</evidence>
<dbReference type="SMART" id="SM00388">
    <property type="entry name" value="HisKA"/>
    <property type="match status" value="1"/>
</dbReference>
<accession>A0A160FIQ6</accession>
<evidence type="ECO:0000256" key="3">
    <source>
        <dbReference type="ARBA" id="ARBA00012438"/>
    </source>
</evidence>
<feature type="domain" description="Response regulatory" evidence="16">
    <location>
        <begin position="457"/>
        <end position="566"/>
    </location>
</feature>
<feature type="transmembrane region" description="Helical" evidence="14">
    <location>
        <begin position="36"/>
        <end position="58"/>
    </location>
</feature>
<feature type="modified residue" description="4-aspartylphosphate" evidence="12">
    <location>
        <position position="506"/>
    </location>
</feature>
<dbReference type="SUPFAM" id="SSF55874">
    <property type="entry name" value="ATPase domain of HSP90 chaperone/DNA topoisomerase II/histidine kinase"/>
    <property type="match status" value="1"/>
</dbReference>
<evidence type="ECO:0000259" key="15">
    <source>
        <dbReference type="PROSITE" id="PS50109"/>
    </source>
</evidence>
<dbReference type="InterPro" id="IPR011006">
    <property type="entry name" value="CheY-like_superfamily"/>
</dbReference>
<feature type="coiled-coil region" evidence="13">
    <location>
        <begin position="176"/>
        <end position="213"/>
    </location>
</feature>
<dbReference type="CDD" id="cd00082">
    <property type="entry name" value="HisKA"/>
    <property type="match status" value="1"/>
</dbReference>
<dbReference type="GO" id="GO:0016020">
    <property type="term" value="C:membrane"/>
    <property type="evidence" value="ECO:0007669"/>
    <property type="project" value="UniProtKB-SubCell"/>
</dbReference>
<dbReference type="Gene3D" id="3.40.50.2300">
    <property type="match status" value="1"/>
</dbReference>